<keyword evidence="2" id="KW-0489">Methyltransferase</keyword>
<keyword evidence="2" id="KW-0808">Transferase</keyword>
<dbReference type="SUPFAM" id="SSF53335">
    <property type="entry name" value="S-adenosyl-L-methionine-dependent methyltransferases"/>
    <property type="match status" value="1"/>
</dbReference>
<name>A0ABU6KJH6_9BACI</name>
<sequence>MNRIEFIRKQEKKYHDYCYENYALFEEGSWLYKPVKTVMELLPLFKNKENLNVLDLGCGVGRNSIPLAEAIRDNNGKVVCVDLLDSALSKLKKYSKEYKVEDTIQTEKADIGYYEIMPDEYDFIVAVSTLEHVHSEVILEAVIEKMAYGTRINGINCLIVNSEVEEIDVKTNEKLDALMEVNLSTEDMMSKLSSIYTGWEVLQTIVKPLEYNITRNEKSLLLKTNAITYVVRNQER</sequence>
<dbReference type="Pfam" id="PF13649">
    <property type="entry name" value="Methyltransf_25"/>
    <property type="match status" value="1"/>
</dbReference>
<dbReference type="Proteomes" id="UP001335737">
    <property type="component" value="Unassembled WGS sequence"/>
</dbReference>
<reference evidence="2 3" key="1">
    <citation type="journal article" date="2024" name="Int. J. Syst. Evol. Microbiol.">
        <title>Virgibacillus tibetensis sp. nov., isolated from salt lake on the Tibetan Plateau of China.</title>
        <authorList>
            <person name="Phurbu D."/>
            <person name="Liu Z.-X."/>
            <person name="Wang R."/>
            <person name="Zheng Y.-Y."/>
            <person name="Liu H.-C."/>
            <person name="Zhou Y.-G."/>
            <person name="Yu Y.-J."/>
            <person name="Li A.-H."/>
        </authorList>
    </citation>
    <scope>NUCLEOTIDE SEQUENCE [LARGE SCALE GENOMIC DNA]</scope>
    <source>
        <strain evidence="2 3">C22-A2</strain>
    </source>
</reference>
<dbReference type="EMBL" id="JARZFX010000012">
    <property type="protein sequence ID" value="MEC5425251.1"/>
    <property type="molecule type" value="Genomic_DNA"/>
</dbReference>
<proteinExistence type="predicted"/>
<organism evidence="2 3">
    <name type="scientific">Virgibacillus tibetensis</name>
    <dbReference type="NCBI Taxonomy" id="3042313"/>
    <lineage>
        <taxon>Bacteria</taxon>
        <taxon>Bacillati</taxon>
        <taxon>Bacillota</taxon>
        <taxon>Bacilli</taxon>
        <taxon>Bacillales</taxon>
        <taxon>Bacillaceae</taxon>
        <taxon>Virgibacillus</taxon>
    </lineage>
</organism>
<comment type="caution">
    <text evidence="2">The sequence shown here is derived from an EMBL/GenBank/DDBJ whole genome shotgun (WGS) entry which is preliminary data.</text>
</comment>
<dbReference type="Gene3D" id="3.40.50.150">
    <property type="entry name" value="Vaccinia Virus protein VP39"/>
    <property type="match status" value="1"/>
</dbReference>
<dbReference type="InterPro" id="IPR029063">
    <property type="entry name" value="SAM-dependent_MTases_sf"/>
</dbReference>
<dbReference type="CDD" id="cd02440">
    <property type="entry name" value="AdoMet_MTases"/>
    <property type="match status" value="1"/>
</dbReference>
<dbReference type="InterPro" id="IPR041698">
    <property type="entry name" value="Methyltransf_25"/>
</dbReference>
<evidence type="ECO:0000259" key="1">
    <source>
        <dbReference type="Pfam" id="PF13649"/>
    </source>
</evidence>
<dbReference type="RefSeq" id="WP_327608804.1">
    <property type="nucleotide sequence ID" value="NZ_JARZFX010000012.1"/>
</dbReference>
<evidence type="ECO:0000313" key="3">
    <source>
        <dbReference type="Proteomes" id="UP001335737"/>
    </source>
</evidence>
<feature type="domain" description="Methyltransferase" evidence="1">
    <location>
        <begin position="53"/>
        <end position="146"/>
    </location>
</feature>
<keyword evidence="3" id="KW-1185">Reference proteome</keyword>
<gene>
    <name evidence="2" type="ORF">QGM71_17335</name>
</gene>
<dbReference type="GO" id="GO:0032259">
    <property type="term" value="P:methylation"/>
    <property type="evidence" value="ECO:0007669"/>
    <property type="project" value="UniProtKB-KW"/>
</dbReference>
<evidence type="ECO:0000313" key="2">
    <source>
        <dbReference type="EMBL" id="MEC5425251.1"/>
    </source>
</evidence>
<accession>A0ABU6KJH6</accession>
<dbReference type="GO" id="GO:0008168">
    <property type="term" value="F:methyltransferase activity"/>
    <property type="evidence" value="ECO:0007669"/>
    <property type="project" value="UniProtKB-KW"/>
</dbReference>
<protein>
    <submittedName>
        <fullName evidence="2">Class I SAM-dependent methyltransferase</fullName>
        <ecNumber evidence="2">2.1.-.-</ecNumber>
    </submittedName>
</protein>
<dbReference type="EC" id="2.1.-.-" evidence="2"/>